<keyword evidence="5" id="KW-1185">Reference proteome</keyword>
<dbReference type="InterPro" id="IPR011993">
    <property type="entry name" value="PH-like_dom_sf"/>
</dbReference>
<evidence type="ECO:0000313" key="4">
    <source>
        <dbReference type="EMBL" id="GBP18510.1"/>
    </source>
</evidence>
<dbReference type="InterPro" id="IPR001849">
    <property type="entry name" value="PH_domain"/>
</dbReference>
<comment type="caution">
    <text evidence="4">The sequence shown here is derived from an EMBL/GenBank/DDBJ whole genome shotgun (WGS) entry which is preliminary data.</text>
</comment>
<dbReference type="PANTHER" id="PTHR45858:SF1">
    <property type="entry name" value="FERM DOMAIN-CONTAINING PROTEIN 7"/>
    <property type="match status" value="1"/>
</dbReference>
<dbReference type="PROSITE" id="PS50003">
    <property type="entry name" value="PH_DOMAIN"/>
    <property type="match status" value="2"/>
</dbReference>
<evidence type="ECO:0000259" key="2">
    <source>
        <dbReference type="PROSITE" id="PS50003"/>
    </source>
</evidence>
<evidence type="ECO:0000259" key="3">
    <source>
        <dbReference type="PROSITE" id="PS50010"/>
    </source>
</evidence>
<proteinExistence type="predicted"/>
<evidence type="ECO:0000256" key="1">
    <source>
        <dbReference type="SAM" id="MobiDB-lite"/>
    </source>
</evidence>
<dbReference type="SUPFAM" id="SSF50729">
    <property type="entry name" value="PH domain-like"/>
    <property type="match status" value="2"/>
</dbReference>
<dbReference type="GO" id="GO:0005085">
    <property type="term" value="F:guanyl-nucleotide exchange factor activity"/>
    <property type="evidence" value="ECO:0007669"/>
    <property type="project" value="InterPro"/>
</dbReference>
<organism evidence="4 5">
    <name type="scientific">Eumeta variegata</name>
    <name type="common">Bagworm moth</name>
    <name type="synonym">Eumeta japonica</name>
    <dbReference type="NCBI Taxonomy" id="151549"/>
    <lineage>
        <taxon>Eukaryota</taxon>
        <taxon>Metazoa</taxon>
        <taxon>Ecdysozoa</taxon>
        <taxon>Arthropoda</taxon>
        <taxon>Hexapoda</taxon>
        <taxon>Insecta</taxon>
        <taxon>Pterygota</taxon>
        <taxon>Neoptera</taxon>
        <taxon>Endopterygota</taxon>
        <taxon>Lepidoptera</taxon>
        <taxon>Glossata</taxon>
        <taxon>Ditrysia</taxon>
        <taxon>Tineoidea</taxon>
        <taxon>Psychidae</taxon>
        <taxon>Oiketicinae</taxon>
        <taxon>Eumeta</taxon>
    </lineage>
</organism>
<dbReference type="Gene3D" id="1.20.900.10">
    <property type="entry name" value="Dbl homology (DH) domain"/>
    <property type="match status" value="1"/>
</dbReference>
<feature type="domain" description="PH" evidence="2">
    <location>
        <begin position="440"/>
        <end position="544"/>
    </location>
</feature>
<dbReference type="SUPFAM" id="SSF48065">
    <property type="entry name" value="DBL homology domain (DH-domain)"/>
    <property type="match status" value="1"/>
</dbReference>
<feature type="domain" description="DH" evidence="3">
    <location>
        <begin position="206"/>
        <end position="385"/>
    </location>
</feature>
<dbReference type="AlphaFoldDB" id="A0A4C1TWZ5"/>
<dbReference type="PANTHER" id="PTHR45858">
    <property type="entry name" value="FERM DOMAIN CONTAINING PROTEIN"/>
    <property type="match status" value="1"/>
</dbReference>
<dbReference type="EMBL" id="BGZK01000098">
    <property type="protein sequence ID" value="GBP18510.1"/>
    <property type="molecule type" value="Genomic_DNA"/>
</dbReference>
<dbReference type="CDD" id="cd13235">
    <property type="entry name" value="PH2_FARP1-like"/>
    <property type="match status" value="1"/>
</dbReference>
<dbReference type="STRING" id="151549.A0A4C1TWZ5"/>
<dbReference type="InterPro" id="IPR000219">
    <property type="entry name" value="DH_dom"/>
</dbReference>
<sequence>MGSLEDSALTQSICSTIICLDTEFTEFTLSRSARRAGRGNGGGRQLRVGSFELFLSVPRSCYLTPCSLAEDESVSSASLLVSPQGAGKSAGPLSASTPLPAAGRFNGGGAKEEVATSCNGLDQLDNRNRDSNKNYDNVGVGVKANGNIVNVNVVSESSNSIDVLSGGESDAGDTLSRSRRNNNSITSCVRDSMSEKCRKRGLGAQRSYLLARELLMTERTYKRDLELVTVTWSSRVSTLASSGTFADNEETIQALGRPCLALEPLALAQGAFLARLEKCLCAPTPSGMAGGAGKFPSQEDNEEPDFNQIPELLHDYLSNTYDEYMSYFCRAGVLVARLESARRGDARDAEAACSAFDASSPLPLACLLLRPLHRLLYYAPIANEVWALCGGGVARAANELGSHLAQAASEQLRHAENHAALCQLQRDIAGYEKLLVGDREFLRLGCLYKHSSKGLQQRMLFLFSDVMVLAWKVGGGGSGGGGGGGGAASRFRAHAVLPVCTLRLQACDLPHTFTLSDEESTLMLSASNEQEFAGWYADLERAIEHARRERPAAVDTELTPYEQHEEAITGCSDSGGGGGWCAGGGLAHVCWHRATSLSRDHMHLAMQTQLSGYLLRKFKNSHGWQKLWVVFAVFSLYFYKSWQDDKPLASLPLLGYSVGPPAETDAIKKDFVFKLQFKNHIYFFRADSHYTYDRWTETLQTTMLRFEN</sequence>
<dbReference type="FunFam" id="2.30.29.30:FF:000046">
    <property type="entry name" value="FERM, RhoGEF and pleckstrin domain-containing protein 1"/>
    <property type="match status" value="1"/>
</dbReference>
<feature type="region of interest" description="Disordered" evidence="1">
    <location>
        <begin position="162"/>
        <end position="181"/>
    </location>
</feature>
<dbReference type="InterPro" id="IPR035899">
    <property type="entry name" value="DBL_dom_sf"/>
</dbReference>
<protein>
    <submittedName>
        <fullName evidence="4">FERM, ARHGEF and pleckstrin domain-containing protein 2</fullName>
    </submittedName>
</protein>
<dbReference type="InterPro" id="IPR051835">
    <property type="entry name" value="RAC1-GEF"/>
</dbReference>
<gene>
    <name evidence="4" type="primary">FARP2</name>
    <name evidence="4" type="ORF">EVAR_12971_1</name>
</gene>
<feature type="domain" description="PH" evidence="2">
    <location>
        <begin position="607"/>
        <end position="704"/>
    </location>
</feature>
<accession>A0A4C1TWZ5</accession>
<dbReference type="OrthoDB" id="9990815at2759"/>
<reference evidence="4 5" key="1">
    <citation type="journal article" date="2019" name="Commun. Biol.">
        <title>The bagworm genome reveals a unique fibroin gene that provides high tensile strength.</title>
        <authorList>
            <person name="Kono N."/>
            <person name="Nakamura H."/>
            <person name="Ohtoshi R."/>
            <person name="Tomita M."/>
            <person name="Numata K."/>
            <person name="Arakawa K."/>
        </authorList>
    </citation>
    <scope>NUCLEOTIDE SEQUENCE [LARGE SCALE GENOMIC DNA]</scope>
</reference>
<evidence type="ECO:0000313" key="5">
    <source>
        <dbReference type="Proteomes" id="UP000299102"/>
    </source>
</evidence>
<dbReference type="Proteomes" id="UP000299102">
    <property type="component" value="Unassembled WGS sequence"/>
</dbReference>
<dbReference type="SMART" id="SM00233">
    <property type="entry name" value="PH"/>
    <property type="match status" value="2"/>
</dbReference>
<dbReference type="PROSITE" id="PS50010">
    <property type="entry name" value="DH_2"/>
    <property type="match status" value="1"/>
</dbReference>
<dbReference type="Pfam" id="PF00169">
    <property type="entry name" value="PH"/>
    <property type="match status" value="1"/>
</dbReference>
<name>A0A4C1TWZ5_EUMVA</name>
<dbReference type="Gene3D" id="2.30.29.30">
    <property type="entry name" value="Pleckstrin-homology domain (PH domain)/Phosphotyrosine-binding domain (PTB)"/>
    <property type="match status" value="2"/>
</dbReference>